<evidence type="ECO:0000256" key="2">
    <source>
        <dbReference type="ARBA" id="ARBA00007637"/>
    </source>
</evidence>
<organism evidence="4 5">
    <name type="scientific">Bosea eneae</name>
    <dbReference type="NCBI Taxonomy" id="151454"/>
    <lineage>
        <taxon>Bacteria</taxon>
        <taxon>Pseudomonadati</taxon>
        <taxon>Pseudomonadota</taxon>
        <taxon>Alphaproteobacteria</taxon>
        <taxon>Hyphomicrobiales</taxon>
        <taxon>Boseaceae</taxon>
        <taxon>Bosea</taxon>
    </lineage>
</organism>
<dbReference type="PANTHER" id="PTHR43000">
    <property type="entry name" value="DTDP-D-GLUCOSE 4,6-DEHYDRATASE-RELATED"/>
    <property type="match status" value="1"/>
</dbReference>
<evidence type="ECO:0000259" key="3">
    <source>
        <dbReference type="Pfam" id="PF01370"/>
    </source>
</evidence>
<feature type="domain" description="NAD-dependent epimerase/dehydratase" evidence="3">
    <location>
        <begin position="9"/>
        <end position="243"/>
    </location>
</feature>
<protein>
    <submittedName>
        <fullName evidence="4">NAD-dependent epimerase/dehydratase family protein</fullName>
    </submittedName>
</protein>
<comment type="caution">
    <text evidence="4">The sequence shown here is derived from an EMBL/GenBank/DDBJ whole genome shotgun (WGS) entry which is preliminary data.</text>
</comment>
<gene>
    <name evidence="4" type="ORF">ACFPOB_23640</name>
</gene>
<evidence type="ECO:0000256" key="1">
    <source>
        <dbReference type="ARBA" id="ARBA00005125"/>
    </source>
</evidence>
<comment type="pathway">
    <text evidence="1">Bacterial outer membrane biogenesis; LPS O-antigen biosynthesis.</text>
</comment>
<dbReference type="Pfam" id="PF01370">
    <property type="entry name" value="Epimerase"/>
    <property type="match status" value="1"/>
</dbReference>
<comment type="similarity">
    <text evidence="2">Belongs to the NAD(P)-dependent epimerase/dehydratase family.</text>
</comment>
<proteinExistence type="inferred from homology"/>
<dbReference type="InterPro" id="IPR036291">
    <property type="entry name" value="NAD(P)-bd_dom_sf"/>
</dbReference>
<dbReference type="Gene3D" id="3.40.50.720">
    <property type="entry name" value="NAD(P)-binding Rossmann-like Domain"/>
    <property type="match status" value="1"/>
</dbReference>
<dbReference type="InterPro" id="IPR001509">
    <property type="entry name" value="Epimerase_deHydtase"/>
</dbReference>
<dbReference type="SUPFAM" id="SSF51735">
    <property type="entry name" value="NAD(P)-binding Rossmann-fold domains"/>
    <property type="match status" value="1"/>
</dbReference>
<dbReference type="Proteomes" id="UP001596053">
    <property type="component" value="Unassembled WGS sequence"/>
</dbReference>
<accession>A0ABW0IWG3</accession>
<dbReference type="EMBL" id="JBHSLW010000042">
    <property type="protein sequence ID" value="MFC5422559.1"/>
    <property type="molecule type" value="Genomic_DNA"/>
</dbReference>
<reference evidence="5" key="1">
    <citation type="journal article" date="2019" name="Int. J. Syst. Evol. Microbiol.">
        <title>The Global Catalogue of Microorganisms (GCM) 10K type strain sequencing project: providing services to taxonomists for standard genome sequencing and annotation.</title>
        <authorList>
            <consortium name="The Broad Institute Genomics Platform"/>
            <consortium name="The Broad Institute Genome Sequencing Center for Infectious Disease"/>
            <person name="Wu L."/>
            <person name="Ma J."/>
        </authorList>
    </citation>
    <scope>NUCLEOTIDE SEQUENCE [LARGE SCALE GENOMIC DNA]</scope>
    <source>
        <strain evidence="5">NCAIM B.01391</strain>
    </source>
</reference>
<sequence length="326" mass="35091">MVRLMACHLILGAGGFVARHVATLLAMRGESVRLAARSATPVIDTMLARGMTAVFGDLRDADWGALLQGVDVVHHYAWSTVPSTADRDPLGDIDGNVRPTLALLEAMRARGGGRVLFASSGGTVYGHLRQIPVSEDQPVEPVSIYGVGKATIERYLSVYKNQHNIDARIARLSNPFGVGQSLAGNQGAATLFLHQSMANDPIHIFGDGSVVRDYVHIADAADALVALATLALPPEAPHVFNIGTGVGVSLNEILIVLERCLDRKINIRRVAGRAYDVPINVLDVRRARQWLGWSPQLNFEEGMLRAISDLRIGTGTMSSLNAVRPQ</sequence>
<name>A0ABW0IWG3_9HYPH</name>
<evidence type="ECO:0000313" key="4">
    <source>
        <dbReference type="EMBL" id="MFC5422559.1"/>
    </source>
</evidence>
<keyword evidence="5" id="KW-1185">Reference proteome</keyword>
<evidence type="ECO:0000313" key="5">
    <source>
        <dbReference type="Proteomes" id="UP001596053"/>
    </source>
</evidence>